<keyword evidence="2" id="KW-1185">Reference proteome</keyword>
<reference evidence="1 2" key="1">
    <citation type="submission" date="2016-03" db="EMBL/GenBank/DDBJ databases">
        <title>Comparative genomics of the ectomycorrhizal sister species Rhizopogon vinicolor and Rhizopogon vesiculosus (Basidiomycota: Boletales) reveals a divergence of the mating type B locus.</title>
        <authorList>
            <person name="Mujic A.B."/>
            <person name="Kuo A."/>
            <person name="Tritt A."/>
            <person name="Lipzen A."/>
            <person name="Chen C."/>
            <person name="Johnson J."/>
            <person name="Sharma A."/>
            <person name="Barry K."/>
            <person name="Grigoriev I.V."/>
            <person name="Spatafora J.W."/>
        </authorList>
    </citation>
    <scope>NUCLEOTIDE SEQUENCE [LARGE SCALE GENOMIC DNA]</scope>
    <source>
        <strain evidence="1 2">AM-OR11-056</strain>
    </source>
</reference>
<gene>
    <name evidence="1" type="ORF">AZE42_09232</name>
</gene>
<comment type="caution">
    <text evidence="1">The sequence shown here is derived from an EMBL/GenBank/DDBJ whole genome shotgun (WGS) entry which is preliminary data.</text>
</comment>
<dbReference type="STRING" id="180088.A0A1J8Q2Z8"/>
<evidence type="ECO:0000313" key="1">
    <source>
        <dbReference type="EMBL" id="OJA14347.1"/>
    </source>
</evidence>
<accession>A0A1J8Q2Z8</accession>
<name>A0A1J8Q2Z8_9AGAM</name>
<evidence type="ECO:0000313" key="2">
    <source>
        <dbReference type="Proteomes" id="UP000183567"/>
    </source>
</evidence>
<protein>
    <submittedName>
        <fullName evidence="1">Uncharacterized protein</fullName>
    </submittedName>
</protein>
<sequence>MEVHFREIINLPGPDAYPVVKTLHSSSVAQRPNLILLGTRHSSTFTRSGTPPGARNRPHAQAFLILQGEVESITQMKPKGTSEHDYGLLEDIIGIAALKVSIDTALAEVDRLVEEG</sequence>
<organism evidence="1 2">
    <name type="scientific">Rhizopogon vesiculosus</name>
    <dbReference type="NCBI Taxonomy" id="180088"/>
    <lineage>
        <taxon>Eukaryota</taxon>
        <taxon>Fungi</taxon>
        <taxon>Dikarya</taxon>
        <taxon>Basidiomycota</taxon>
        <taxon>Agaricomycotina</taxon>
        <taxon>Agaricomycetes</taxon>
        <taxon>Agaricomycetidae</taxon>
        <taxon>Boletales</taxon>
        <taxon>Suillineae</taxon>
        <taxon>Rhizopogonaceae</taxon>
        <taxon>Rhizopogon</taxon>
    </lineage>
</organism>
<dbReference type="OrthoDB" id="5575062at2759"/>
<dbReference type="EMBL" id="LVVM01003737">
    <property type="protein sequence ID" value="OJA14347.1"/>
    <property type="molecule type" value="Genomic_DNA"/>
</dbReference>
<dbReference type="Proteomes" id="UP000183567">
    <property type="component" value="Unassembled WGS sequence"/>
</dbReference>
<proteinExistence type="predicted"/>
<dbReference type="AlphaFoldDB" id="A0A1J8Q2Z8"/>